<dbReference type="InterPro" id="IPR000048">
    <property type="entry name" value="IQ_motif_EF-hand-BS"/>
</dbReference>
<evidence type="ECO:0000259" key="10">
    <source>
        <dbReference type="PROSITE" id="PS51456"/>
    </source>
</evidence>
<reference evidence="11" key="1">
    <citation type="submission" date="2023-03" db="EMBL/GenBank/DDBJ databases">
        <title>Chromosome-level genomes of two armyworms, Mythimna separata and Mythimna loreyi, provide insights into the biosynthesis and reception of sex pheromones.</title>
        <authorList>
            <person name="Zhao H."/>
        </authorList>
    </citation>
    <scope>NUCLEOTIDE SEQUENCE</scope>
    <source>
        <strain evidence="11">BeijingLab</strain>
        <tissue evidence="11">Pupa</tissue>
    </source>
</reference>
<dbReference type="GO" id="GO:0030182">
    <property type="term" value="P:neuron differentiation"/>
    <property type="evidence" value="ECO:0007669"/>
    <property type="project" value="UniProtKB-ARBA"/>
</dbReference>
<comment type="caution">
    <text evidence="11">The sequence shown here is derived from an EMBL/GenBank/DDBJ whole genome shotgun (WGS) entry which is preliminary data.</text>
</comment>
<dbReference type="InterPro" id="IPR000857">
    <property type="entry name" value="MyTH4_dom"/>
</dbReference>
<feature type="compositionally biased region" description="Polar residues" evidence="7">
    <location>
        <begin position="669"/>
        <end position="686"/>
    </location>
</feature>
<proteinExistence type="inferred from homology"/>
<dbReference type="CDD" id="cd14473">
    <property type="entry name" value="FERM_B-lobe"/>
    <property type="match status" value="2"/>
</dbReference>
<dbReference type="InterPro" id="IPR001609">
    <property type="entry name" value="Myosin_head_motor_dom-like"/>
</dbReference>
<dbReference type="SMART" id="SM00295">
    <property type="entry name" value="B41"/>
    <property type="match status" value="2"/>
</dbReference>
<dbReference type="GO" id="GO:0005737">
    <property type="term" value="C:cytoplasm"/>
    <property type="evidence" value="ECO:0007669"/>
    <property type="project" value="UniProtKB-ARBA"/>
</dbReference>
<dbReference type="Pfam" id="PF00373">
    <property type="entry name" value="FERM_M"/>
    <property type="match status" value="2"/>
</dbReference>
<dbReference type="InterPro" id="IPR035963">
    <property type="entry name" value="FERM_2"/>
</dbReference>
<dbReference type="Gene3D" id="6.20.240.20">
    <property type="match status" value="1"/>
</dbReference>
<dbReference type="SUPFAM" id="SSF52540">
    <property type="entry name" value="P-loop containing nucleoside triphosphate hydrolases"/>
    <property type="match status" value="3"/>
</dbReference>
<dbReference type="PRINTS" id="PR00193">
    <property type="entry name" value="MYOSINHEAVY"/>
</dbReference>
<feature type="compositionally biased region" description="Pro residues" evidence="7">
    <location>
        <begin position="1576"/>
        <end position="1598"/>
    </location>
</feature>
<dbReference type="SMART" id="SM00139">
    <property type="entry name" value="MyTH4"/>
    <property type="match status" value="1"/>
</dbReference>
<dbReference type="SMART" id="SM00015">
    <property type="entry name" value="IQ"/>
    <property type="match status" value="3"/>
</dbReference>
<dbReference type="InterPro" id="IPR011993">
    <property type="entry name" value="PH-like_dom_sf"/>
</dbReference>
<dbReference type="Proteomes" id="UP001231518">
    <property type="component" value="Chromosome 20"/>
</dbReference>
<organism evidence="11 12">
    <name type="scientific">Mythimna separata</name>
    <name type="common">Oriental armyworm</name>
    <name type="synonym">Pseudaletia separata</name>
    <dbReference type="NCBI Taxonomy" id="271217"/>
    <lineage>
        <taxon>Eukaryota</taxon>
        <taxon>Metazoa</taxon>
        <taxon>Ecdysozoa</taxon>
        <taxon>Arthropoda</taxon>
        <taxon>Hexapoda</taxon>
        <taxon>Insecta</taxon>
        <taxon>Pterygota</taxon>
        <taxon>Neoptera</taxon>
        <taxon>Endopterygota</taxon>
        <taxon>Lepidoptera</taxon>
        <taxon>Glossata</taxon>
        <taxon>Ditrysia</taxon>
        <taxon>Noctuoidea</taxon>
        <taxon>Noctuidae</taxon>
        <taxon>Noctuinae</taxon>
        <taxon>Hadenini</taxon>
        <taxon>Mythimna</taxon>
    </lineage>
</organism>
<dbReference type="Pfam" id="PF21989">
    <property type="entry name" value="RA_2"/>
    <property type="match status" value="2"/>
</dbReference>
<dbReference type="EMBL" id="JARGEI010000011">
    <property type="protein sequence ID" value="KAJ8723769.1"/>
    <property type="molecule type" value="Genomic_DNA"/>
</dbReference>
<dbReference type="GO" id="GO:0003779">
    <property type="term" value="F:actin binding"/>
    <property type="evidence" value="ECO:0007669"/>
    <property type="project" value="UniProtKB-KW"/>
</dbReference>
<dbReference type="SMART" id="SM00242">
    <property type="entry name" value="MYSc"/>
    <property type="match status" value="1"/>
</dbReference>
<dbReference type="Pfam" id="PF00784">
    <property type="entry name" value="MyTH4"/>
    <property type="match status" value="3"/>
</dbReference>
<feature type="domain" description="MyTH4" evidence="9">
    <location>
        <begin position="2343"/>
        <end position="2513"/>
    </location>
</feature>
<feature type="domain" description="FERM" evidence="8">
    <location>
        <begin position="3211"/>
        <end position="3509"/>
    </location>
</feature>
<dbReference type="InterPro" id="IPR014352">
    <property type="entry name" value="FERM/acyl-CoA-bd_prot_sf"/>
</dbReference>
<evidence type="ECO:0000256" key="7">
    <source>
        <dbReference type="SAM" id="MobiDB-lite"/>
    </source>
</evidence>
<dbReference type="InterPro" id="IPR019748">
    <property type="entry name" value="FERM_central"/>
</dbReference>
<dbReference type="PANTHER" id="PTHR46049">
    <property type="entry name" value="AGAP003327-PA"/>
    <property type="match status" value="1"/>
</dbReference>
<dbReference type="InterPro" id="IPR019749">
    <property type="entry name" value="Band_41_domain"/>
</dbReference>
<comment type="similarity">
    <text evidence="5">Belongs to the TRAFAC class myosin-kinesin ATPase superfamily. Myosin family.</text>
</comment>
<dbReference type="Gene3D" id="1.20.120.720">
    <property type="entry name" value="Myosin VI head, motor domain, U50 subdomain"/>
    <property type="match status" value="1"/>
</dbReference>
<feature type="region of interest" description="Disordered" evidence="7">
    <location>
        <begin position="1489"/>
        <end position="1659"/>
    </location>
</feature>
<keyword evidence="1 5" id="KW-0547">Nucleotide-binding</keyword>
<dbReference type="PROSITE" id="PS50096">
    <property type="entry name" value="IQ"/>
    <property type="match status" value="3"/>
</dbReference>
<dbReference type="Gene3D" id="3.10.20.90">
    <property type="entry name" value="Phosphatidylinositol 3-kinase Catalytic Subunit, Chain A, domain 1"/>
    <property type="match status" value="2"/>
</dbReference>
<dbReference type="Gene3D" id="1.20.5.190">
    <property type="match status" value="1"/>
</dbReference>
<feature type="compositionally biased region" description="Polar residues" evidence="7">
    <location>
        <begin position="1530"/>
        <end position="1559"/>
    </location>
</feature>
<dbReference type="GO" id="GO:0005524">
    <property type="term" value="F:ATP binding"/>
    <property type="evidence" value="ECO:0007669"/>
    <property type="project" value="UniProtKB-UniRule"/>
</dbReference>
<dbReference type="PROSITE" id="PS50057">
    <property type="entry name" value="FERM_3"/>
    <property type="match status" value="2"/>
</dbReference>
<dbReference type="InterPro" id="IPR038185">
    <property type="entry name" value="MyTH4_dom_sf"/>
</dbReference>
<protein>
    <submittedName>
        <fullName evidence="11">Uncharacterized protein</fullName>
    </submittedName>
</protein>
<accession>A0AAD8DU74</accession>
<keyword evidence="4 5" id="KW-0505">Motor protein</keyword>
<keyword evidence="6" id="KW-0175">Coiled coil</keyword>
<dbReference type="InterPro" id="IPR051724">
    <property type="entry name" value="Actin_motor_Myosin"/>
</dbReference>
<feature type="coiled-coil region" evidence="6">
    <location>
        <begin position="1374"/>
        <end position="1418"/>
    </location>
</feature>
<keyword evidence="12" id="KW-1185">Reference proteome</keyword>
<dbReference type="Gene3D" id="3.40.850.10">
    <property type="entry name" value="Kinesin motor domain"/>
    <property type="match status" value="2"/>
</dbReference>
<dbReference type="SUPFAM" id="SSF50729">
    <property type="entry name" value="PH domain-like"/>
    <property type="match status" value="1"/>
</dbReference>
<dbReference type="InterPro" id="IPR027417">
    <property type="entry name" value="P-loop_NTPase"/>
</dbReference>
<feature type="compositionally biased region" description="Basic and acidic residues" evidence="7">
    <location>
        <begin position="1489"/>
        <end position="1500"/>
    </location>
</feature>
<evidence type="ECO:0000256" key="1">
    <source>
        <dbReference type="ARBA" id="ARBA00022741"/>
    </source>
</evidence>
<dbReference type="GO" id="GO:0071944">
    <property type="term" value="C:cell periphery"/>
    <property type="evidence" value="ECO:0007669"/>
    <property type="project" value="UniProtKB-ARBA"/>
</dbReference>
<evidence type="ECO:0000259" key="8">
    <source>
        <dbReference type="PROSITE" id="PS50057"/>
    </source>
</evidence>
<dbReference type="PROSITE" id="PS51016">
    <property type="entry name" value="MYTH4"/>
    <property type="match status" value="2"/>
</dbReference>
<evidence type="ECO:0000313" key="12">
    <source>
        <dbReference type="Proteomes" id="UP001231518"/>
    </source>
</evidence>
<evidence type="ECO:0000256" key="6">
    <source>
        <dbReference type="SAM" id="Coils"/>
    </source>
</evidence>
<dbReference type="GO" id="GO:0009887">
    <property type="term" value="P:animal organ morphogenesis"/>
    <property type="evidence" value="ECO:0007669"/>
    <property type="project" value="UniProtKB-ARBA"/>
</dbReference>
<evidence type="ECO:0000256" key="5">
    <source>
        <dbReference type="PROSITE-ProRule" id="PRU00782"/>
    </source>
</evidence>
<dbReference type="Gene3D" id="2.30.29.30">
    <property type="entry name" value="Pleckstrin-homology domain (PH domain)/Phosphotyrosine-binding domain (PTB)"/>
    <property type="match status" value="2"/>
</dbReference>
<dbReference type="Gene3D" id="1.20.80.10">
    <property type="match status" value="2"/>
</dbReference>
<keyword evidence="3 5" id="KW-0518">Myosin</keyword>
<evidence type="ECO:0000259" key="9">
    <source>
        <dbReference type="PROSITE" id="PS51016"/>
    </source>
</evidence>
<feature type="compositionally biased region" description="Pro residues" evidence="7">
    <location>
        <begin position="1641"/>
        <end position="1652"/>
    </location>
</feature>
<feature type="region of interest" description="Actin-binding" evidence="5">
    <location>
        <begin position="701"/>
        <end position="723"/>
    </location>
</feature>
<dbReference type="Gene3D" id="1.25.40.530">
    <property type="entry name" value="MyTH4 domain"/>
    <property type="match status" value="12"/>
</dbReference>
<evidence type="ECO:0000256" key="2">
    <source>
        <dbReference type="ARBA" id="ARBA00022840"/>
    </source>
</evidence>
<dbReference type="GO" id="GO:0016459">
    <property type="term" value="C:myosin complex"/>
    <property type="evidence" value="ECO:0007669"/>
    <property type="project" value="UniProtKB-KW"/>
</dbReference>
<dbReference type="InterPro" id="IPR036961">
    <property type="entry name" value="Kinesin_motor_dom_sf"/>
</dbReference>
<sequence length="3522" mass="390128">MEERENSADHGVPDMTMMPQITEQAINDNLKKRYIHDLVYTYTGSILVAVNPYKELGCYTTDHMQDYRGKAFGTLPPHVFALAESAYSSLQNGEKNQSVVISGESGAGKTETTKLILQYLCAAGGQASWAEQQILEANTVLEAFGNAKTVRNDNSSRFGKFVEVRLDHRGGIKGAVLRDFLLERARITGPAPRETNYHVFYQLVEGAKHNAELRNILRLREDVQYKYLRPEDEEAHRGRGGEQGKLEALQLALTVLQVPPHMCEGLFKVLAAILWLGNIQFQDVDGERSTLAGEDTEAVDAVANLLGLPLPTAKRVLLERQINVRGNVTDIPLRLPEARENRHAMARALYSRTFAWLVRHVNSCSAPGRAARALGVLDIFGFENFATNSLEQLCINYANEKLHMFFNNYVFALEQDIYRQEGIVYNQIQFTDNAACLELLEKPPRSLLKLLSEQCHMPKGSDGAYLTNIQGEFGDHQSFVKGSRRKWEEEFGVQHYAGTVSYSVQGFVDKNRDTQQDAFIDHLSRSANPFVRELADYVQDLAPPGQGFVDKNRDTQQDAFIDHLSRSANPFVRELADYVQDLAPPGQGFVDKNRDTQQDAFIDHLSRSANPFVRELADYVQDLAPPGQGFVDKNRDTQQDAFIDHLSRSANPFVRELADYVQDLAPPGQDTSLSSPNSTGTTQRGTSKGRPTVVDTFRAQLQSLVDMLQATDVWYVRCIKPNENKEAGKYSEQLVLEQLKYLGMNEIVRIRRDGYPIHLPAPHFQARYRCLLPHPRPNNPDIQRATAACCRIRAPTTPTYSECYMNEIVRIRRDGYPIHLPAPHFQARYRCLLPHPRPNNPDIQRATAACCRIRAPTTPTYSECYMNEIVRIRRDGYPIHLPAPHFQARYRCLLPHPRPNNPDIQRATAACCRIRAPTTPTYSECYMNEIVRIRRDGYPIHLPAPHFQARYRCLLPHPRPNNPDIQRATAACCRIRAPTTPTYSECYMNEIVRIRRDGYPIHLPAPHFQARYRCLLPHPRPNNPDIQRATAACCRIRAPTTPTYSECYMNEIVRIRRDGYPIHLPAPHFQARYRCLLPHPRPNNPDIQRATAACCRIRAPTTPTYSECYMNEIVRIRRDGYPIHLPAPHFQARYRCLLPHPRPNNPDIQRATAACCRIRAPTTPTYSECYMNEIVRIRRDGYPIHLPAPHFQARYRCLLPHPRPNNPDIQRATAACCRIRAPTTPTYSECYMNEIVRIRRDGYPIHLPALHFQARYRCLLPHPRPNNPDIQAITAIVNAPKDDWQIGHTKIFMRSSVHAPLEAKRTALLQSSALRIQKWYKGVVKRRQYLTWRNAAVVLQAALRGWKERAAFLRLRRAALTLQRHLRGAFAREVAAALREMRRVNQEIKLREERNSLQEKANQERAELENMADQLRGLSCPSSTRAESVNLDNLFDFLADVPTQRGAPDGQPDTHQPTIAEIGDSMERLADDLHQELEHVLAAEMNELSKSHTEAQRKPDGAPSESIPPPPPSTLAIQPCVPPAPPPPASMTSSLNGVMSTSMNGVSPMSNGSAMTSSLILPPPPPVEPLSEQSPVFPPPPACTLPEPAGPPPPPPPLTKDATPPELTNGIIPNGKLSVVKGKEPIYEAVIPRPAPEQSDPSPPPPPQPTPPDSNGFTHREIEMEPEPLAAPLPPLPPMDKGPSPPPVPMDTCISPPPMINGDSTSVDRNARRKERVERRLHQIEAQATTLPPTTPPADVTNDLSEFAKLYFNDHPRSPEGTIMATLTRKSKSMELLTKEEMITYHKGNNIPTSHIQLHDPDSVTAAVNIFRDLCRYMRGELTAEKETQVIQSVIGKGIEREELRDEILVQCVRQITECPNEEWAERVWLVLCLCAVAWQPSRGLARYYSAWLRARARVLAPGSPASPASPAAREAHCAQWCLDNCRGAAPRQLPPSTVEIAAMRRLGTIVCRFFFLDGRTKAIDVHPADTAAAAAARLADKLGLAPHSRAGWAVYQQRAGSEEHVRATHYLYDVIAAWEMKQGPGGGSADNRFVFKRRLFRGGRELPHDPVEVALLYAQAVHSVVKMDEFPVSEKVALQLAGLQAQVSLGEPPPSPPPPHTRAYYAQPDQFLPQRIARARPAQQWATILAQAHRQYGAGRAELTAKALYLSCVMQYPLYGVTLFPVTYKGYWAHGPNVLLGVGSEGVVLVRPTDKVVLAEYPYSNIAALLMDPVDNGLTISLTHHGQHDGHRCIVLESPQKNEAAWLMAAYSPVLANGLADEPPRRAAPTSERSRLAAALKSARRALVDSGMLRRPTEATTGNFLRNTLRRLSKHRLEKMRLDIAAESHGESYKSFPASYWSWSRSLPHSLTKLNEAEEVAAMQIFKDIMSHAGLTATNDGSTTNLANNNVPPQHEDSDDRVALAQALLQRCLQKDTLLCELYMQLIKQTTEHPEPSSRVSVRHWALLCAAVGAALPPAKPLRRLLLAHLRYRGTALHAGEEGKFARRAEQVSVTCGQTTEHPEPSSRVSVRHWALLCAAVGAALPPAKPLRRLLLAHLRYRGTALHAGEEGKFARRAEQVSVTCGQTTEHPEPSSRVSVRHWALLCAAVGAALPPAKPLRRLLLAHLRYRGTALHAGEEGKFARRAEQVSVTCGQTTEHPEPSSRVSVRHWALLCAAVGAALPPAKPLRRLLLAHLRYRGTALHAGEEGKFARRAEQVSVTCGQTTEHPEPSSRVSVRHWALLCAAVGAALPPAKPLRRLLLAHLRYRGTALHAGEEGKFARRAEQVSVTCGQTTEHPEPSSRVSVRHWALLCAAVGAALPPAKPLRRLLLAHLRYRGTALHAGEEGKFARRAEQVSVTCGQTTEHPEPSSRVSVRHWALLCAAVGAALPPAKPLRRLLLAHLRYRGTALHAGEEGKFARRAEQVSVTCGQTTEHPEPSSRVSVRHWALLCAAVGAALPPAKPLRRLLLAHLRYRGTALHAGEEGKFARRAEQVSVTCGQTTEHPEPSSRVSVRHWALLCAAVGAALPPAKPLRRLLLAHLRYRGTALHAGEEGKFARRAEQVSVTCGQTTEHPEPSSRVSVRHWALLCAAVGAALPPAKPLRRLLLAHLRYRGTALHAGEEGKFARRAEQVSVTCGQTTEHPEPSSRVSVRHWALLCAAVGAALPPAKPLRRLLLAHLRYRGTALHAGEEGKFARRAEQVALSIAQVPRRLAAPSKEEVLCAAARRPMHVRVLLLDGKQHGLVFGPAATADHLVAMLREKIGLSDTATGYALYEVCANSTPAGAGERALGGTERVGDVLARWEKAGATAAACRLVFKKRLFLGERPLQTTCAAEMELLYYQVLHSVRHDRLPIETDEAVMLAALHAQVVKGECAGGGEECAAAASAVLPARLAQPALPAPAVRLHHLALRGTPPAAAMQRALTLASSWPLTKATIFDVMQSFTSNWPRALWLAVDARGLTLLRRGTRAALVSHDHDQLLAVSPAPRALLLVTRADRKHAKLVLSTDQAYQIATLIKDYIEAVRGPVSPAVGAAAAPPAS</sequence>
<evidence type="ECO:0000256" key="3">
    <source>
        <dbReference type="ARBA" id="ARBA00023123"/>
    </source>
</evidence>
<name>A0AAD8DU74_MYTSE</name>
<dbReference type="PANTHER" id="PTHR46049:SF5">
    <property type="entry name" value="PLECKSTRIN HOMOLOGY DOMAIN-CONTAINING FAMILY H MEMBER 3"/>
    <property type="match status" value="1"/>
</dbReference>
<feature type="domain" description="Myosin motor" evidence="10">
    <location>
        <begin position="10"/>
        <end position="781"/>
    </location>
</feature>
<dbReference type="InterPro" id="IPR000299">
    <property type="entry name" value="FERM_domain"/>
</dbReference>
<dbReference type="Pfam" id="PF00063">
    <property type="entry name" value="Myosin_head"/>
    <property type="match status" value="2"/>
</dbReference>
<dbReference type="CDD" id="cd17208">
    <property type="entry name" value="FERM_F1_DdMyo7_like"/>
    <property type="match status" value="1"/>
</dbReference>
<dbReference type="SUPFAM" id="SSF47031">
    <property type="entry name" value="Second domain of FERM"/>
    <property type="match status" value="2"/>
</dbReference>
<evidence type="ECO:0000313" key="11">
    <source>
        <dbReference type="EMBL" id="KAJ8723769.1"/>
    </source>
</evidence>
<feature type="domain" description="MyTH4" evidence="9">
    <location>
        <begin position="1786"/>
        <end position="1945"/>
    </location>
</feature>
<evidence type="ECO:0000256" key="4">
    <source>
        <dbReference type="ARBA" id="ARBA00023175"/>
    </source>
</evidence>
<dbReference type="PROSITE" id="PS51456">
    <property type="entry name" value="MYOSIN_MOTOR"/>
    <property type="match status" value="1"/>
</dbReference>
<keyword evidence="2 5" id="KW-0067">ATP-binding</keyword>
<dbReference type="Pfam" id="PF00612">
    <property type="entry name" value="IQ"/>
    <property type="match status" value="1"/>
</dbReference>
<feature type="binding site" evidence="5">
    <location>
        <begin position="103"/>
        <end position="110"/>
    </location>
    <ligand>
        <name>ATP</name>
        <dbReference type="ChEBI" id="CHEBI:30616"/>
    </ligand>
</feature>
<feature type="domain" description="FERM" evidence="8">
    <location>
        <begin position="1950"/>
        <end position="2260"/>
    </location>
</feature>
<dbReference type="GO" id="GO:0003774">
    <property type="term" value="F:cytoskeletal motor activity"/>
    <property type="evidence" value="ECO:0007669"/>
    <property type="project" value="UniProtKB-UniRule"/>
</dbReference>
<gene>
    <name evidence="11" type="ORF">PYW07_007749</name>
</gene>
<dbReference type="SUPFAM" id="SSF54236">
    <property type="entry name" value="Ubiquitin-like"/>
    <property type="match status" value="2"/>
</dbReference>
<dbReference type="InterPro" id="IPR029071">
    <property type="entry name" value="Ubiquitin-like_domsf"/>
</dbReference>
<feature type="region of interest" description="Disordered" evidence="7">
    <location>
        <begin position="664"/>
        <end position="690"/>
    </location>
</feature>
<keyword evidence="5" id="KW-0009">Actin-binding</keyword>
<feature type="compositionally biased region" description="Pro residues" evidence="7">
    <location>
        <begin position="1520"/>
        <end position="1529"/>
    </location>
</feature>
<dbReference type="Gene3D" id="1.20.58.530">
    <property type="match status" value="1"/>
</dbReference>